<evidence type="ECO:0000256" key="4">
    <source>
        <dbReference type="ARBA" id="ARBA00023136"/>
    </source>
</evidence>
<evidence type="ECO:0000256" key="3">
    <source>
        <dbReference type="ARBA" id="ARBA00022989"/>
    </source>
</evidence>
<reference evidence="6" key="1">
    <citation type="submission" date="2020-04" db="EMBL/GenBank/DDBJ databases">
        <title>Analysis of mating type loci in Filobasidium floriforme.</title>
        <authorList>
            <person name="Nowrousian M."/>
        </authorList>
    </citation>
    <scope>NUCLEOTIDE SEQUENCE</scope>
    <source>
        <strain evidence="6">CBS 6242</strain>
    </source>
</reference>
<dbReference type="EMBL" id="JABELV010000160">
    <property type="protein sequence ID" value="KAG7529015.1"/>
    <property type="molecule type" value="Genomic_DNA"/>
</dbReference>
<comment type="subcellular location">
    <subcellularLocation>
        <location evidence="1">Membrane</location>
        <topology evidence="1">Multi-pass membrane protein</topology>
    </subcellularLocation>
</comment>
<dbReference type="AlphaFoldDB" id="A0A8K0JGA1"/>
<dbReference type="OrthoDB" id="159299at2759"/>
<comment type="caution">
    <text evidence="6">The sequence shown here is derived from an EMBL/GenBank/DDBJ whole genome shotgun (WGS) entry which is preliminary data.</text>
</comment>
<dbReference type="Pfam" id="PF02466">
    <property type="entry name" value="Tim17"/>
    <property type="match status" value="1"/>
</dbReference>
<protein>
    <recommendedName>
        <fullName evidence="8">Mitochondrial import inner membrane translocase subunit tim23</fullName>
    </recommendedName>
</protein>
<keyword evidence="2" id="KW-0812">Transmembrane</keyword>
<proteinExistence type="predicted"/>
<sequence length="232" mass="23873">MSFTSFLNDRQTPGAAQPQTANQLFGSATFQTQPTPSPSTGSSEFAPDAPAGITTASDLFNASAYDPAKLHPLAGLGDNLDYLLLDEAKLQELPGGQSALPSRGWSDELSYGTGTTYLSGLAIGGLYGVQEGMRRNLGTSSFKLRLNSVLNSVTRRGSFLGNSLGVLALMYNAVNSTIDAVRGEHDFAGGMAAAAISGAIFKSTAGVKPALAGATIMMGASAAWTAAKKTLL</sequence>
<dbReference type="GO" id="GO:0008320">
    <property type="term" value="F:protein transmembrane transporter activity"/>
    <property type="evidence" value="ECO:0007669"/>
    <property type="project" value="TreeGrafter"/>
</dbReference>
<keyword evidence="3" id="KW-1133">Transmembrane helix</keyword>
<feature type="compositionally biased region" description="Low complexity" evidence="5">
    <location>
        <begin position="29"/>
        <end position="43"/>
    </location>
</feature>
<evidence type="ECO:0000313" key="7">
    <source>
        <dbReference type="Proteomes" id="UP000812966"/>
    </source>
</evidence>
<evidence type="ECO:0000256" key="2">
    <source>
        <dbReference type="ARBA" id="ARBA00022692"/>
    </source>
</evidence>
<evidence type="ECO:0000313" key="6">
    <source>
        <dbReference type="EMBL" id="KAG7529015.1"/>
    </source>
</evidence>
<dbReference type="GO" id="GO:0030150">
    <property type="term" value="P:protein import into mitochondrial matrix"/>
    <property type="evidence" value="ECO:0007669"/>
    <property type="project" value="TreeGrafter"/>
</dbReference>
<feature type="region of interest" description="Disordered" evidence="5">
    <location>
        <begin position="29"/>
        <end position="48"/>
    </location>
</feature>
<dbReference type="InterPro" id="IPR045238">
    <property type="entry name" value="Tim23-like"/>
</dbReference>
<organism evidence="6 7">
    <name type="scientific">Filobasidium floriforme</name>
    <dbReference type="NCBI Taxonomy" id="5210"/>
    <lineage>
        <taxon>Eukaryota</taxon>
        <taxon>Fungi</taxon>
        <taxon>Dikarya</taxon>
        <taxon>Basidiomycota</taxon>
        <taxon>Agaricomycotina</taxon>
        <taxon>Tremellomycetes</taxon>
        <taxon>Filobasidiales</taxon>
        <taxon>Filobasidiaceae</taxon>
        <taxon>Filobasidium</taxon>
    </lineage>
</organism>
<accession>A0A8K0JGA1</accession>
<dbReference type="Proteomes" id="UP000812966">
    <property type="component" value="Unassembled WGS sequence"/>
</dbReference>
<keyword evidence="4" id="KW-0472">Membrane</keyword>
<evidence type="ECO:0000256" key="1">
    <source>
        <dbReference type="ARBA" id="ARBA00004141"/>
    </source>
</evidence>
<evidence type="ECO:0000256" key="5">
    <source>
        <dbReference type="SAM" id="MobiDB-lite"/>
    </source>
</evidence>
<dbReference type="PANTHER" id="PTHR15371">
    <property type="entry name" value="TIM23"/>
    <property type="match status" value="1"/>
</dbReference>
<keyword evidence="7" id="KW-1185">Reference proteome</keyword>
<evidence type="ECO:0008006" key="8">
    <source>
        <dbReference type="Google" id="ProtNLM"/>
    </source>
</evidence>
<name>A0A8K0JGA1_9TREE</name>
<dbReference type="PANTHER" id="PTHR15371:SF0">
    <property type="entry name" value="SD19278P"/>
    <property type="match status" value="1"/>
</dbReference>
<dbReference type="GO" id="GO:0005744">
    <property type="term" value="C:TIM23 mitochondrial import inner membrane translocase complex"/>
    <property type="evidence" value="ECO:0007669"/>
    <property type="project" value="TreeGrafter"/>
</dbReference>
<gene>
    <name evidence="6" type="ORF">FFLO_05838</name>
</gene>